<dbReference type="InterPro" id="IPR006016">
    <property type="entry name" value="UspA"/>
</dbReference>
<dbReference type="CDD" id="cd00293">
    <property type="entry name" value="USP-like"/>
    <property type="match status" value="2"/>
</dbReference>
<name>A0A2Z2HRB7_9EURY</name>
<dbReference type="Gene3D" id="3.40.50.620">
    <property type="entry name" value="HUPs"/>
    <property type="match status" value="2"/>
</dbReference>
<dbReference type="OrthoDB" id="105697at2157"/>
<evidence type="ECO:0000313" key="3">
    <source>
        <dbReference type="EMBL" id="ARS89303.1"/>
    </source>
</evidence>
<reference evidence="4" key="1">
    <citation type="submission" date="2017-02" db="EMBL/GenBank/DDBJ databases">
        <title>Natronthermophilus aegyptiacus gen. nov.,sp. nov., an aerobic, extremely halophilic alkalithermophilic archaeon isolated from the athalassohaline Wadi An Natrun, Egypt.</title>
        <authorList>
            <person name="Zhao B."/>
        </authorList>
    </citation>
    <scope>NUCLEOTIDE SEQUENCE [LARGE SCALE GENOMIC DNA]</scope>
    <source>
        <strain evidence="4">JW/NM-HA 15</strain>
    </source>
</reference>
<dbReference type="PANTHER" id="PTHR46268">
    <property type="entry name" value="STRESS RESPONSE PROTEIN NHAX"/>
    <property type="match status" value="1"/>
</dbReference>
<organism evidence="3 4">
    <name type="scientific">Natrarchaeobaculum aegyptiacum</name>
    <dbReference type="NCBI Taxonomy" id="745377"/>
    <lineage>
        <taxon>Archaea</taxon>
        <taxon>Methanobacteriati</taxon>
        <taxon>Methanobacteriota</taxon>
        <taxon>Stenosarchaea group</taxon>
        <taxon>Halobacteria</taxon>
        <taxon>Halobacteriales</taxon>
        <taxon>Natrialbaceae</taxon>
        <taxon>Natrarchaeobaculum</taxon>
    </lineage>
</organism>
<dbReference type="PRINTS" id="PR01438">
    <property type="entry name" value="UNVRSLSTRESS"/>
</dbReference>
<evidence type="ECO:0000259" key="2">
    <source>
        <dbReference type="Pfam" id="PF00582"/>
    </source>
</evidence>
<evidence type="ECO:0000313" key="4">
    <source>
        <dbReference type="Proteomes" id="UP000250088"/>
    </source>
</evidence>
<dbReference type="Proteomes" id="UP000250088">
    <property type="component" value="Chromosome"/>
</dbReference>
<dbReference type="PANTHER" id="PTHR46268:SF6">
    <property type="entry name" value="UNIVERSAL STRESS PROTEIN UP12"/>
    <property type="match status" value="1"/>
</dbReference>
<dbReference type="GeneID" id="32893569"/>
<dbReference type="RefSeq" id="WP_086887685.1">
    <property type="nucleotide sequence ID" value="NZ_CP019893.1"/>
</dbReference>
<dbReference type="InterPro" id="IPR006015">
    <property type="entry name" value="Universal_stress_UspA"/>
</dbReference>
<dbReference type="AlphaFoldDB" id="A0A2Z2HRB7"/>
<comment type="similarity">
    <text evidence="1">Belongs to the universal stress protein A family.</text>
</comment>
<gene>
    <name evidence="3" type="ORF">B1756_05785</name>
</gene>
<evidence type="ECO:0000256" key="1">
    <source>
        <dbReference type="ARBA" id="ARBA00008791"/>
    </source>
</evidence>
<protein>
    <submittedName>
        <fullName evidence="3">Stress response protein</fullName>
    </submittedName>
</protein>
<accession>A0A2Z2HRB7</accession>
<dbReference type="KEGG" id="naj:B1756_05785"/>
<dbReference type="InterPro" id="IPR014729">
    <property type="entry name" value="Rossmann-like_a/b/a_fold"/>
</dbReference>
<dbReference type="Pfam" id="PF00582">
    <property type="entry name" value="Usp"/>
    <property type="match status" value="2"/>
</dbReference>
<feature type="domain" description="UspA" evidence="2">
    <location>
        <begin position="5"/>
        <end position="142"/>
    </location>
</feature>
<keyword evidence="4" id="KW-1185">Reference proteome</keyword>
<feature type="domain" description="UspA" evidence="2">
    <location>
        <begin position="157"/>
        <end position="295"/>
    </location>
</feature>
<dbReference type="EMBL" id="CP019893">
    <property type="protein sequence ID" value="ARS89303.1"/>
    <property type="molecule type" value="Genomic_DNA"/>
</dbReference>
<sequence length="302" mass="31145">MTLEFETLLIPTDGSERAEDAARRGFDLVAALEADVAVCSVADSSIATGTGYSGDSESIRTRLRGRATDRATRLRDEADDRGLEAEAVVREGIPATEILDVADELGVDGIVIGTSGRGGVARALIGSVADRVLRRADVPVVTITADAATHSPAETGFEDILLPTDGSDAATAAHDAAFTLASRLEATLHALAVVDSRVTATLEAITDEDPERALRDRADATLESVASDARGRGLEVLTATETGRPASAICEYASDEAVDLIVMGTAGRGGVERALVGSVADRVVRTAPVPVVTVRPAAGASE</sequence>
<dbReference type="SUPFAM" id="SSF52402">
    <property type="entry name" value="Adenine nucleotide alpha hydrolases-like"/>
    <property type="match status" value="2"/>
</dbReference>
<proteinExistence type="inferred from homology"/>